<sequence length="120" mass="12507">MNLLLSILRTLAGKLAVAHKLTDSQIIAIWCSGYNPQKIISALPNDDADFANILAVAAIAIDLQNGTLSDTDAVAKAQYLASRPVVVAPVATPEPATPEPAAPEPETTTDEEPASSDDKS</sequence>
<name>A0ABQ5WRF7_9PROT</name>
<protein>
    <submittedName>
        <fullName evidence="2">Uncharacterized protein</fullName>
    </submittedName>
</protein>
<feature type="compositionally biased region" description="Acidic residues" evidence="1">
    <location>
        <begin position="107"/>
        <end position="120"/>
    </location>
</feature>
<gene>
    <name evidence="2" type="ORF">GCM10007870_08200</name>
</gene>
<dbReference type="Proteomes" id="UP001156629">
    <property type="component" value="Unassembled WGS sequence"/>
</dbReference>
<feature type="region of interest" description="Disordered" evidence="1">
    <location>
        <begin position="89"/>
        <end position="120"/>
    </location>
</feature>
<reference evidence="3" key="1">
    <citation type="journal article" date="2019" name="Int. J. Syst. Evol. Microbiol.">
        <title>The Global Catalogue of Microorganisms (GCM) 10K type strain sequencing project: providing services to taxonomists for standard genome sequencing and annotation.</title>
        <authorList>
            <consortium name="The Broad Institute Genomics Platform"/>
            <consortium name="The Broad Institute Genome Sequencing Center for Infectious Disease"/>
            <person name="Wu L."/>
            <person name="Ma J."/>
        </authorList>
    </citation>
    <scope>NUCLEOTIDE SEQUENCE [LARGE SCALE GENOMIC DNA]</scope>
    <source>
        <strain evidence="3">NBRC 3266</strain>
    </source>
</reference>
<evidence type="ECO:0000256" key="1">
    <source>
        <dbReference type="SAM" id="MobiDB-lite"/>
    </source>
</evidence>
<dbReference type="GeneID" id="76195758"/>
<proteinExistence type="predicted"/>
<evidence type="ECO:0000313" key="2">
    <source>
        <dbReference type="EMBL" id="GLQ65236.1"/>
    </source>
</evidence>
<comment type="caution">
    <text evidence="2">The sequence shown here is derived from an EMBL/GenBank/DDBJ whole genome shotgun (WGS) entry which is preliminary data.</text>
</comment>
<dbReference type="EMBL" id="BSNV01000003">
    <property type="protein sequence ID" value="GLQ65236.1"/>
    <property type="molecule type" value="Genomic_DNA"/>
</dbReference>
<organism evidence="2 3">
    <name type="scientific">Gluconobacter kondonii</name>
    <dbReference type="NCBI Taxonomy" id="941463"/>
    <lineage>
        <taxon>Bacteria</taxon>
        <taxon>Pseudomonadati</taxon>
        <taxon>Pseudomonadota</taxon>
        <taxon>Alphaproteobacteria</taxon>
        <taxon>Acetobacterales</taxon>
        <taxon>Acetobacteraceae</taxon>
        <taxon>Gluconobacter</taxon>
    </lineage>
</organism>
<accession>A0ABQ5WRF7</accession>
<keyword evidence="3" id="KW-1185">Reference proteome</keyword>
<dbReference type="RefSeq" id="WP_099287452.1">
    <property type="nucleotide sequence ID" value="NZ_BEWP01000017.1"/>
</dbReference>
<evidence type="ECO:0000313" key="3">
    <source>
        <dbReference type="Proteomes" id="UP001156629"/>
    </source>
</evidence>